<dbReference type="OrthoDB" id="3779334at2"/>
<gene>
    <name evidence="1" type="ORF">E4099_20985</name>
</gene>
<dbReference type="Gene3D" id="3.30.530.20">
    <property type="match status" value="1"/>
</dbReference>
<dbReference type="SUPFAM" id="SSF55961">
    <property type="entry name" value="Bet v1-like"/>
    <property type="match status" value="1"/>
</dbReference>
<proteinExistence type="predicted"/>
<accession>A0A4Z0GYG9</accession>
<evidence type="ECO:0000313" key="1">
    <source>
        <dbReference type="EMBL" id="TGB01736.1"/>
    </source>
</evidence>
<reference evidence="1 2" key="1">
    <citation type="submission" date="2019-03" db="EMBL/GenBank/DDBJ databases">
        <authorList>
            <person name="Gonzalez-Pimentel J.L."/>
        </authorList>
    </citation>
    <scope>NUCLEOTIDE SEQUENCE [LARGE SCALE GENOMIC DNA]</scope>
    <source>
        <strain evidence="1 2">JCM 31289</strain>
    </source>
</reference>
<dbReference type="AlphaFoldDB" id="A0A4Z0GYG9"/>
<protein>
    <submittedName>
        <fullName evidence="1">SRPBCC family protein</fullName>
    </submittedName>
</protein>
<sequence length="176" mass="19368">MRLSDQPGTEAEIRIEAAVSRVWDLVSDIALPARLSPELQRVEWLNGATGPAVGARFTGHNTHPRIGEWQTVAEVVEYEPERAFGWAVIDAYGRYGEAVDDAANPMATWRFRLDAAPDGTLLRQSMRIGTGRSGLTVVVERWPDKEAELIGGRLDEVRAGMEATLRGIKALAEDND</sequence>
<dbReference type="EMBL" id="SRID01000218">
    <property type="protein sequence ID" value="TGB01736.1"/>
    <property type="molecule type" value="Genomic_DNA"/>
</dbReference>
<dbReference type="RefSeq" id="WP_135340638.1">
    <property type="nucleotide sequence ID" value="NZ_JBHLTX010000053.1"/>
</dbReference>
<name>A0A4Z0GYG9_9ACTN</name>
<dbReference type="Proteomes" id="UP000297948">
    <property type="component" value="Unassembled WGS sequence"/>
</dbReference>
<dbReference type="InterPro" id="IPR023393">
    <property type="entry name" value="START-like_dom_sf"/>
</dbReference>
<organism evidence="1 2">
    <name type="scientific">Streptomyces palmae</name>
    <dbReference type="NCBI Taxonomy" id="1701085"/>
    <lineage>
        <taxon>Bacteria</taxon>
        <taxon>Bacillati</taxon>
        <taxon>Actinomycetota</taxon>
        <taxon>Actinomycetes</taxon>
        <taxon>Kitasatosporales</taxon>
        <taxon>Streptomycetaceae</taxon>
        <taxon>Streptomyces</taxon>
    </lineage>
</organism>
<comment type="caution">
    <text evidence="1">The sequence shown here is derived from an EMBL/GenBank/DDBJ whole genome shotgun (WGS) entry which is preliminary data.</text>
</comment>
<evidence type="ECO:0000313" key="2">
    <source>
        <dbReference type="Proteomes" id="UP000297948"/>
    </source>
</evidence>
<keyword evidence="2" id="KW-1185">Reference proteome</keyword>
<dbReference type="InterPro" id="IPR019587">
    <property type="entry name" value="Polyketide_cyclase/dehydratase"/>
</dbReference>
<dbReference type="CDD" id="cd07812">
    <property type="entry name" value="SRPBCC"/>
    <property type="match status" value="1"/>
</dbReference>
<dbReference type="Pfam" id="PF10604">
    <property type="entry name" value="Polyketide_cyc2"/>
    <property type="match status" value="1"/>
</dbReference>